<proteinExistence type="predicted"/>
<feature type="chain" id="PRO_5022031597" evidence="1">
    <location>
        <begin position="27"/>
        <end position="277"/>
    </location>
</feature>
<evidence type="ECO:0000313" key="3">
    <source>
        <dbReference type="Proteomes" id="UP000318704"/>
    </source>
</evidence>
<evidence type="ECO:0000256" key="1">
    <source>
        <dbReference type="SAM" id="SignalP"/>
    </source>
</evidence>
<protein>
    <submittedName>
        <fullName evidence="2">Uncharacterized protein</fullName>
    </submittedName>
</protein>
<dbReference type="KEGG" id="gaw:V144x_40380"/>
<reference evidence="2 3" key="1">
    <citation type="submission" date="2019-03" db="EMBL/GenBank/DDBJ databases">
        <title>Deep-cultivation of Planctomycetes and their phenomic and genomic characterization uncovers novel biology.</title>
        <authorList>
            <person name="Wiegand S."/>
            <person name="Jogler M."/>
            <person name="Boedeker C."/>
            <person name="Pinto D."/>
            <person name="Vollmers J."/>
            <person name="Rivas-Marin E."/>
            <person name="Kohn T."/>
            <person name="Peeters S.H."/>
            <person name="Heuer A."/>
            <person name="Rast P."/>
            <person name="Oberbeckmann S."/>
            <person name="Bunk B."/>
            <person name="Jeske O."/>
            <person name="Meyerdierks A."/>
            <person name="Storesund J.E."/>
            <person name="Kallscheuer N."/>
            <person name="Luecker S."/>
            <person name="Lage O.M."/>
            <person name="Pohl T."/>
            <person name="Merkel B.J."/>
            <person name="Hornburger P."/>
            <person name="Mueller R.-W."/>
            <person name="Bruemmer F."/>
            <person name="Labrenz M."/>
            <person name="Spormann A.M."/>
            <person name="Op den Camp H."/>
            <person name="Overmann J."/>
            <person name="Amann R."/>
            <person name="Jetten M.S.M."/>
            <person name="Mascher T."/>
            <person name="Medema M.H."/>
            <person name="Devos D.P."/>
            <person name="Kaster A.-K."/>
            <person name="Ovreas L."/>
            <person name="Rohde M."/>
            <person name="Galperin M.Y."/>
            <person name="Jogler C."/>
        </authorList>
    </citation>
    <scope>NUCLEOTIDE SEQUENCE [LARGE SCALE GENOMIC DNA]</scope>
    <source>
        <strain evidence="2 3">V144</strain>
    </source>
</reference>
<organism evidence="2 3">
    <name type="scientific">Gimesia aquarii</name>
    <dbReference type="NCBI Taxonomy" id="2527964"/>
    <lineage>
        <taxon>Bacteria</taxon>
        <taxon>Pseudomonadati</taxon>
        <taxon>Planctomycetota</taxon>
        <taxon>Planctomycetia</taxon>
        <taxon>Planctomycetales</taxon>
        <taxon>Planctomycetaceae</taxon>
        <taxon>Gimesia</taxon>
    </lineage>
</organism>
<dbReference type="Proteomes" id="UP000318704">
    <property type="component" value="Chromosome"/>
</dbReference>
<feature type="signal peptide" evidence="1">
    <location>
        <begin position="1"/>
        <end position="26"/>
    </location>
</feature>
<name>A0A517VZV1_9PLAN</name>
<dbReference type="EMBL" id="CP037920">
    <property type="protein sequence ID" value="QDT98532.1"/>
    <property type="molecule type" value="Genomic_DNA"/>
</dbReference>
<evidence type="ECO:0000313" key="2">
    <source>
        <dbReference type="EMBL" id="QDT98532.1"/>
    </source>
</evidence>
<gene>
    <name evidence="2" type="ORF">V144x_40380</name>
</gene>
<dbReference type="AlphaFoldDB" id="A0A517VZV1"/>
<sequence precursor="true">MPRFTTPTTVYLFLVCTLLANSASHAAVIVEFKSLKIDFTNPKDASAKASWSPANKLSITDEGLGWDGPANASVDGWLQTKPLAVGLSWRTATSISLQVTIDPKPKEFILPNGQKSTPYAGRVFARYSPDMKHWSTWQELQSTDLAQNSPKKSGRHFSGRLTVPNRARHPYGLLLSEYSKQDVPWKSDEEAAVAWILKQQPDFFSKHLPFIGYVEFLFEGGIYGNQRIRSFNADLSYALSGLHAIPRDKNVYHNRDSIPWRFKSKGIKNTEHLPNQK</sequence>
<dbReference type="RefSeq" id="WP_144987264.1">
    <property type="nucleotide sequence ID" value="NZ_CP037920.1"/>
</dbReference>
<keyword evidence="1" id="KW-0732">Signal</keyword>
<accession>A0A517VZV1</accession>